<evidence type="ECO:0000256" key="2">
    <source>
        <dbReference type="SAM" id="Phobius"/>
    </source>
</evidence>
<accession>A0A1G8QT74</accession>
<keyword evidence="2" id="KW-0472">Membrane</keyword>
<dbReference type="Proteomes" id="UP000199202">
    <property type="component" value="Unassembled WGS sequence"/>
</dbReference>
<evidence type="ECO:0000256" key="1">
    <source>
        <dbReference type="SAM" id="MobiDB-lite"/>
    </source>
</evidence>
<keyword evidence="2" id="KW-0812">Transmembrane</keyword>
<evidence type="ECO:0000313" key="3">
    <source>
        <dbReference type="EMBL" id="SDJ07380.1"/>
    </source>
</evidence>
<keyword evidence="4" id="KW-1185">Reference proteome</keyword>
<name>A0A1G8QT74_9ACTN</name>
<protein>
    <submittedName>
        <fullName evidence="3">Uncharacterized protein</fullName>
    </submittedName>
</protein>
<feature type="region of interest" description="Disordered" evidence="1">
    <location>
        <begin position="183"/>
        <end position="208"/>
    </location>
</feature>
<dbReference type="OrthoDB" id="3826074at2"/>
<proteinExistence type="predicted"/>
<dbReference type="STRING" id="633440.SAMN05421869_108339"/>
<feature type="region of interest" description="Disordered" evidence="1">
    <location>
        <begin position="1"/>
        <end position="20"/>
    </location>
</feature>
<organism evidence="3 4">
    <name type="scientific">Nonomuraea jiangxiensis</name>
    <dbReference type="NCBI Taxonomy" id="633440"/>
    <lineage>
        <taxon>Bacteria</taxon>
        <taxon>Bacillati</taxon>
        <taxon>Actinomycetota</taxon>
        <taxon>Actinomycetes</taxon>
        <taxon>Streptosporangiales</taxon>
        <taxon>Streptosporangiaceae</taxon>
        <taxon>Nonomuraea</taxon>
    </lineage>
</organism>
<dbReference type="EMBL" id="FNDJ01000008">
    <property type="protein sequence ID" value="SDJ07380.1"/>
    <property type="molecule type" value="Genomic_DNA"/>
</dbReference>
<gene>
    <name evidence="3" type="ORF">SAMN05421869_108339</name>
</gene>
<evidence type="ECO:0000313" key="4">
    <source>
        <dbReference type="Proteomes" id="UP000199202"/>
    </source>
</evidence>
<reference evidence="3 4" key="1">
    <citation type="submission" date="2016-10" db="EMBL/GenBank/DDBJ databases">
        <authorList>
            <person name="de Groot N.N."/>
        </authorList>
    </citation>
    <scope>NUCLEOTIDE SEQUENCE [LARGE SCALE GENOMIC DNA]</scope>
    <source>
        <strain evidence="3 4">CGMCC 4.6533</strain>
    </source>
</reference>
<feature type="transmembrane region" description="Helical" evidence="2">
    <location>
        <begin position="47"/>
        <end position="69"/>
    </location>
</feature>
<dbReference type="RefSeq" id="WP_143043804.1">
    <property type="nucleotide sequence ID" value="NZ_FNDJ01000008.1"/>
</dbReference>
<dbReference type="AlphaFoldDB" id="A0A1G8QT74"/>
<sequence>MNEMTELESFRSEVPPPTPDALTAQEGRLLKALATPPAVERGRRGRAVFAGLLAAGVFTTAAVLGPTLIGQDSRPTAYGNSAIDIELRGDEYVARIKDPFADHALYTEAFQALGLNVALDLRPASPTGVGRVFRLGFAGTTEKDRIGGNLEPEGCTYGRPGCALIVTIAAGFSGRGTIYLGRPARPGETYQNNTDAGRKGESLEGYDPNGRTVAEVLTETRRRGLEVTYQIIRPAPDGNGFSMNPREQSAKVGDHWIVWAAEPYREGAVRLLVSEKRVARNPVHGD</sequence>
<keyword evidence="2" id="KW-1133">Transmembrane helix</keyword>